<keyword evidence="5" id="KW-1185">Reference proteome</keyword>
<dbReference type="Gene3D" id="1.10.10.60">
    <property type="entry name" value="Homeodomain-like"/>
    <property type="match status" value="1"/>
</dbReference>
<proteinExistence type="predicted"/>
<dbReference type="EMBL" id="CYUE01000020">
    <property type="protein sequence ID" value="CUK26278.1"/>
    <property type="molecule type" value="Genomic_DNA"/>
</dbReference>
<dbReference type="SUPFAM" id="SSF46689">
    <property type="entry name" value="Homeodomain-like"/>
    <property type="match status" value="1"/>
</dbReference>
<dbReference type="PANTHER" id="PTHR30055:SF226">
    <property type="entry name" value="HTH-TYPE TRANSCRIPTIONAL REGULATOR PKSA"/>
    <property type="match status" value="1"/>
</dbReference>
<gene>
    <name evidence="4" type="primary">kstR2_2</name>
    <name evidence="4" type="ORF">TA5114_02087</name>
</gene>
<dbReference type="OrthoDB" id="9779746at2"/>
<name>A0A0P1IYQ3_9RHOB</name>
<dbReference type="InterPro" id="IPR050109">
    <property type="entry name" value="HTH-type_TetR-like_transc_reg"/>
</dbReference>
<evidence type="ECO:0000256" key="1">
    <source>
        <dbReference type="ARBA" id="ARBA00023125"/>
    </source>
</evidence>
<dbReference type="AlphaFoldDB" id="A0A0P1IYQ3"/>
<dbReference type="Pfam" id="PF00440">
    <property type="entry name" value="TetR_N"/>
    <property type="match status" value="1"/>
</dbReference>
<evidence type="ECO:0000313" key="5">
    <source>
        <dbReference type="Proteomes" id="UP000051184"/>
    </source>
</evidence>
<evidence type="ECO:0000256" key="2">
    <source>
        <dbReference type="PROSITE-ProRule" id="PRU00335"/>
    </source>
</evidence>
<evidence type="ECO:0000313" key="4">
    <source>
        <dbReference type="EMBL" id="CUK26278.1"/>
    </source>
</evidence>
<accession>A0A0P1IYQ3</accession>
<dbReference type="GO" id="GO:0000976">
    <property type="term" value="F:transcription cis-regulatory region binding"/>
    <property type="evidence" value="ECO:0007669"/>
    <property type="project" value="TreeGrafter"/>
</dbReference>
<dbReference type="GO" id="GO:0003700">
    <property type="term" value="F:DNA-binding transcription factor activity"/>
    <property type="evidence" value="ECO:0007669"/>
    <property type="project" value="TreeGrafter"/>
</dbReference>
<dbReference type="InterPro" id="IPR041490">
    <property type="entry name" value="KstR2_TetR_C"/>
</dbReference>
<feature type="DNA-binding region" description="H-T-H motif" evidence="2">
    <location>
        <begin position="33"/>
        <end position="52"/>
    </location>
</feature>
<dbReference type="InterPro" id="IPR009057">
    <property type="entry name" value="Homeodomain-like_sf"/>
</dbReference>
<sequence length="198" mass="22078">MARTVAKDHDQKRLHILKTAAGVFAREGYARSSMAQVASACGISKANIYHYYPGKDALLFDILNTYLSALRDNLLSIQAEGVSPEERLQAFTRATLSAYQVMEAEHQIQAEGVPLLPEEQQVTLKNYQREIVRALNEILLEISPQAFENNKSKLRATSMSVFGMLNSYAMWNKQVEPAARAKYADLVSDLVINGSRAL</sequence>
<dbReference type="InterPro" id="IPR001647">
    <property type="entry name" value="HTH_TetR"/>
</dbReference>
<keyword evidence="1 2" id="KW-0238">DNA-binding</keyword>
<evidence type="ECO:0000259" key="3">
    <source>
        <dbReference type="PROSITE" id="PS50977"/>
    </source>
</evidence>
<dbReference type="PRINTS" id="PR00455">
    <property type="entry name" value="HTHTETR"/>
</dbReference>
<dbReference type="Gene3D" id="1.10.357.10">
    <property type="entry name" value="Tetracycline Repressor, domain 2"/>
    <property type="match status" value="1"/>
</dbReference>
<dbReference type="PANTHER" id="PTHR30055">
    <property type="entry name" value="HTH-TYPE TRANSCRIPTIONAL REGULATOR RUTR"/>
    <property type="match status" value="1"/>
</dbReference>
<protein>
    <submittedName>
        <fullName evidence="4">HTH-type transcriptional repressor KstR2</fullName>
    </submittedName>
</protein>
<dbReference type="RefSeq" id="WP_058315191.1">
    <property type="nucleotide sequence ID" value="NZ_CYTO01000009.1"/>
</dbReference>
<feature type="domain" description="HTH tetR-type" evidence="3">
    <location>
        <begin position="10"/>
        <end position="70"/>
    </location>
</feature>
<organism evidence="4 5">
    <name type="scientific">Cognatishimia activa</name>
    <dbReference type="NCBI Taxonomy" id="1715691"/>
    <lineage>
        <taxon>Bacteria</taxon>
        <taxon>Pseudomonadati</taxon>
        <taxon>Pseudomonadota</taxon>
        <taxon>Alphaproteobacteria</taxon>
        <taxon>Rhodobacterales</taxon>
        <taxon>Paracoccaceae</taxon>
        <taxon>Cognatishimia</taxon>
    </lineage>
</organism>
<dbReference type="Pfam" id="PF17932">
    <property type="entry name" value="TetR_C_24"/>
    <property type="match status" value="1"/>
</dbReference>
<dbReference type="Proteomes" id="UP000051184">
    <property type="component" value="Unassembled WGS sequence"/>
</dbReference>
<reference evidence="5" key="1">
    <citation type="submission" date="2015-09" db="EMBL/GenBank/DDBJ databases">
        <authorList>
            <person name="Rodrigo-Torres Lidia"/>
            <person name="Arahal R.David."/>
        </authorList>
    </citation>
    <scope>NUCLEOTIDE SEQUENCE [LARGE SCALE GENOMIC DNA]</scope>
    <source>
        <strain evidence="5">CECT 5114</strain>
    </source>
</reference>
<dbReference type="PROSITE" id="PS50977">
    <property type="entry name" value="HTH_TETR_2"/>
    <property type="match status" value="1"/>
</dbReference>